<evidence type="ECO:0000313" key="5">
    <source>
        <dbReference type="EMBL" id="PIR88403.1"/>
    </source>
</evidence>
<accession>A0A2H0UPU1</accession>
<dbReference type="GO" id="GO:0015768">
    <property type="term" value="P:maltose transport"/>
    <property type="evidence" value="ECO:0007669"/>
    <property type="project" value="TreeGrafter"/>
</dbReference>
<dbReference type="GO" id="GO:1901982">
    <property type="term" value="F:maltose binding"/>
    <property type="evidence" value="ECO:0007669"/>
    <property type="project" value="TreeGrafter"/>
</dbReference>
<evidence type="ECO:0000256" key="3">
    <source>
        <dbReference type="ARBA" id="ARBA00022729"/>
    </source>
</evidence>
<reference evidence="6" key="1">
    <citation type="submission" date="2017-09" db="EMBL/GenBank/DDBJ databases">
        <title>Depth-based differentiation of microbial function through sediment-hosted aquifers and enrichment of novel symbionts in the deep terrestrial subsurface.</title>
        <authorList>
            <person name="Probst A.J."/>
            <person name="Ladd B."/>
            <person name="Jarett J.K."/>
            <person name="Geller-Mcgrath D.E."/>
            <person name="Sieber C.M.K."/>
            <person name="Emerson J.B."/>
            <person name="Anantharaman K."/>
            <person name="Thomas B.C."/>
            <person name="Malmstrom R."/>
            <person name="Stieglmeier M."/>
            <person name="Klingl A."/>
            <person name="Woyke T."/>
            <person name="Ryan C.M."/>
            <person name="Banfield J.F."/>
        </authorList>
    </citation>
    <scope>NUCLEOTIDE SEQUENCE [LARGE SCALE GENOMIC DNA]</scope>
</reference>
<name>A0A2H0UPU1_9BACT</name>
<keyword evidence="4" id="KW-0812">Transmembrane</keyword>
<dbReference type="PANTHER" id="PTHR30061:SF50">
    <property type="entry name" value="MALTOSE_MALTODEXTRIN-BINDING PERIPLASMIC PROTEIN"/>
    <property type="match status" value="1"/>
</dbReference>
<evidence type="ECO:0008006" key="7">
    <source>
        <dbReference type="Google" id="ProtNLM"/>
    </source>
</evidence>
<comment type="caution">
    <text evidence="5">The sequence shown here is derived from an EMBL/GenBank/DDBJ whole genome shotgun (WGS) entry which is preliminary data.</text>
</comment>
<dbReference type="PANTHER" id="PTHR30061">
    <property type="entry name" value="MALTOSE-BINDING PERIPLASMIC PROTEIN"/>
    <property type="match status" value="1"/>
</dbReference>
<protein>
    <recommendedName>
        <fullName evidence="7">ABC transporter substrate-binding protein</fullName>
    </recommendedName>
</protein>
<comment type="similarity">
    <text evidence="1">Belongs to the bacterial solute-binding protein 1 family.</text>
</comment>
<keyword evidence="2" id="KW-0813">Transport</keyword>
<evidence type="ECO:0000256" key="4">
    <source>
        <dbReference type="SAM" id="Phobius"/>
    </source>
</evidence>
<sequence>MQLTRTQIGILIGILVIILIGVLMFMGILPGLRSNEPQGLVGQLTVWGLDDERFFNETFIAPYNSLNPNVDIEYRQLSAKNYESQIINALAAGQGPDVVMIDNNWARKHSDKLAYIDEVDYPRSSFVNDFVDVAADDFYIDGKTYALPLYVDTLSLFYNKDIFNDAGVVNSPETWTKFNELVRILTKINPAGNIILSATALGGSNQSISNASDILAAFMLQDGVQMTSANGENVTFAQYGTDSFERYLRYSNPADDLYSWNEDIGDATNKFASEEVAMIIDYSQNAKKIQEKNPFLNFSIASLPQKPVAKAINYADYFGLAVTATSDSQGLAWNFIGSTLLNSQVMNNYSNGTGRPPALRELLAKMSANSEKNFLVRQSLTAKSWLQPDNQTVADALSKAILQVLNSQADPSSALQEAQSTINDKLR</sequence>
<evidence type="ECO:0000256" key="1">
    <source>
        <dbReference type="ARBA" id="ARBA00008520"/>
    </source>
</evidence>
<evidence type="ECO:0000256" key="2">
    <source>
        <dbReference type="ARBA" id="ARBA00022448"/>
    </source>
</evidence>
<keyword evidence="4" id="KW-0472">Membrane</keyword>
<dbReference type="InterPro" id="IPR006059">
    <property type="entry name" value="SBP"/>
</dbReference>
<dbReference type="Gene3D" id="3.40.190.10">
    <property type="entry name" value="Periplasmic binding protein-like II"/>
    <property type="match status" value="1"/>
</dbReference>
<dbReference type="GO" id="GO:0042956">
    <property type="term" value="P:maltodextrin transmembrane transport"/>
    <property type="evidence" value="ECO:0007669"/>
    <property type="project" value="TreeGrafter"/>
</dbReference>
<evidence type="ECO:0000313" key="6">
    <source>
        <dbReference type="Proteomes" id="UP000229615"/>
    </source>
</evidence>
<keyword evidence="4" id="KW-1133">Transmembrane helix</keyword>
<keyword evidence="3" id="KW-0732">Signal</keyword>
<feature type="transmembrane region" description="Helical" evidence="4">
    <location>
        <begin position="7"/>
        <end position="29"/>
    </location>
</feature>
<gene>
    <name evidence="5" type="ORF">COU09_02405</name>
</gene>
<dbReference type="SUPFAM" id="SSF53850">
    <property type="entry name" value="Periplasmic binding protein-like II"/>
    <property type="match status" value="1"/>
</dbReference>
<dbReference type="Proteomes" id="UP000229615">
    <property type="component" value="Unassembled WGS sequence"/>
</dbReference>
<organism evidence="5 6">
    <name type="scientific">Candidatus Harrisonbacteria bacterium CG10_big_fil_rev_8_21_14_0_10_44_23</name>
    <dbReference type="NCBI Taxonomy" id="1974585"/>
    <lineage>
        <taxon>Bacteria</taxon>
        <taxon>Candidatus Harrisoniibacteriota</taxon>
    </lineage>
</organism>
<dbReference type="AlphaFoldDB" id="A0A2H0UPU1"/>
<dbReference type="EMBL" id="PFBB01000025">
    <property type="protein sequence ID" value="PIR88403.1"/>
    <property type="molecule type" value="Genomic_DNA"/>
</dbReference>
<proteinExistence type="inferred from homology"/>
<dbReference type="GO" id="GO:0055052">
    <property type="term" value="C:ATP-binding cassette (ABC) transporter complex, substrate-binding subunit-containing"/>
    <property type="evidence" value="ECO:0007669"/>
    <property type="project" value="TreeGrafter"/>
</dbReference>
<dbReference type="Pfam" id="PF01547">
    <property type="entry name" value="SBP_bac_1"/>
    <property type="match status" value="1"/>
</dbReference>